<evidence type="ECO:0000256" key="2">
    <source>
        <dbReference type="SAM" id="SignalP"/>
    </source>
</evidence>
<evidence type="ECO:0008006" key="5">
    <source>
        <dbReference type="Google" id="ProtNLM"/>
    </source>
</evidence>
<protein>
    <recommendedName>
        <fullName evidence="5">Plasminogen activator</fullName>
    </recommendedName>
</protein>
<dbReference type="InterPro" id="IPR000036">
    <property type="entry name" value="Peptidase_A26_omptin"/>
</dbReference>
<dbReference type="Gene3D" id="2.40.128.90">
    <property type="entry name" value="OMPT-like"/>
    <property type="match status" value="1"/>
</dbReference>
<sequence length="318" mass="34651">MRTVLLGLCASLLVISDAEAADLFADNSAEILRGDTFSGEVFTGYLRTEVKEYVNDVGTRARVSQLDWTTDAAVVGGRVALQPLDWLAIRGRGWAAVASSADMRDYDWLYGYAGKDSWSHYSHSPNTRTPKAWQIDVSAAATFYEDEDAKVYAIAGYRALTLKSNATGGGYIYSQDSFRDTTGTFPNDRLGIAYQQWWQTPYVGVGTSFAFDDWSVSGEIIGSPFVIGRDKDHHALRSLVFREDFGLTGMIGASGSVEYRINPFLSAVGRVEYQHYFEANGATRMTSGVTGVTQTIPAPSGSGSAETMLLSLGLKARL</sequence>
<keyword evidence="2" id="KW-0732">Signal</keyword>
<evidence type="ECO:0000256" key="1">
    <source>
        <dbReference type="PIRSR" id="PIRSR001522-1"/>
    </source>
</evidence>
<dbReference type="GO" id="GO:0004190">
    <property type="term" value="F:aspartic-type endopeptidase activity"/>
    <property type="evidence" value="ECO:0007669"/>
    <property type="project" value="InterPro"/>
</dbReference>
<dbReference type="PATRIC" id="fig|270351.6.peg.1035"/>
<evidence type="ECO:0000313" key="4">
    <source>
        <dbReference type="Proteomes" id="UP000035929"/>
    </source>
</evidence>
<dbReference type="RefSeq" id="WP_048465013.1">
    <property type="nucleotide sequence ID" value="NZ_LABX01000132.1"/>
</dbReference>
<comment type="caution">
    <text evidence="3">The sequence shown here is derived from an EMBL/GenBank/DDBJ whole genome shotgun (WGS) entry which is preliminary data.</text>
</comment>
<name>A0A0J6SG39_9HYPH</name>
<feature type="active site" evidence="1">
    <location>
        <position position="107"/>
    </location>
</feature>
<dbReference type="AlphaFoldDB" id="A0A0J6SG39"/>
<dbReference type="OrthoDB" id="5464981at2"/>
<dbReference type="GO" id="GO:0006508">
    <property type="term" value="P:proteolysis"/>
    <property type="evidence" value="ECO:0007669"/>
    <property type="project" value="InterPro"/>
</dbReference>
<feature type="active site" evidence="1">
    <location>
        <position position="234"/>
    </location>
</feature>
<dbReference type="GO" id="GO:0009279">
    <property type="term" value="C:cell outer membrane"/>
    <property type="evidence" value="ECO:0007669"/>
    <property type="project" value="InterPro"/>
</dbReference>
<dbReference type="Pfam" id="PF01278">
    <property type="entry name" value="Omptin"/>
    <property type="match status" value="1"/>
</dbReference>
<dbReference type="InterPro" id="IPR053724">
    <property type="entry name" value="OMP_A26_sf"/>
</dbReference>
<feature type="chain" id="PRO_5005281542" description="Plasminogen activator" evidence="2">
    <location>
        <begin position="21"/>
        <end position="318"/>
    </location>
</feature>
<feature type="active site" evidence="1">
    <location>
        <position position="232"/>
    </location>
</feature>
<proteinExistence type="predicted"/>
<reference evidence="3 4" key="1">
    <citation type="submission" date="2015-03" db="EMBL/GenBank/DDBJ databases">
        <title>Genome sequencing of Methylobacterium aquaticum DSM16371 type strain.</title>
        <authorList>
            <person name="Chaudhry V."/>
            <person name="Patil P.B."/>
        </authorList>
    </citation>
    <scope>NUCLEOTIDE SEQUENCE [LARGE SCALE GENOMIC DNA]</scope>
    <source>
        <strain evidence="3 4">DSM 16371</strain>
    </source>
</reference>
<accession>A0A0J6SG39</accession>
<dbReference type="SUPFAM" id="SSF69917">
    <property type="entry name" value="OMPT-like"/>
    <property type="match status" value="1"/>
</dbReference>
<dbReference type="Proteomes" id="UP000035929">
    <property type="component" value="Unassembled WGS sequence"/>
</dbReference>
<dbReference type="PRINTS" id="PR00482">
    <property type="entry name" value="OMPTIN"/>
</dbReference>
<dbReference type="PIRSF" id="PIRSF001522">
    <property type="entry name" value="Peptidase_A26"/>
    <property type="match status" value="1"/>
</dbReference>
<feature type="signal peptide" evidence="2">
    <location>
        <begin position="1"/>
        <end position="20"/>
    </location>
</feature>
<organism evidence="3 4">
    <name type="scientific">Methylobacterium aquaticum</name>
    <dbReference type="NCBI Taxonomy" id="270351"/>
    <lineage>
        <taxon>Bacteria</taxon>
        <taxon>Pseudomonadati</taxon>
        <taxon>Pseudomonadota</taxon>
        <taxon>Alphaproteobacteria</taxon>
        <taxon>Hyphomicrobiales</taxon>
        <taxon>Methylobacteriaceae</taxon>
        <taxon>Methylobacterium</taxon>
    </lineage>
</organism>
<dbReference type="InterPro" id="IPR020080">
    <property type="entry name" value="OM_adhesin/peptidase_omptin"/>
</dbReference>
<gene>
    <name evidence="3" type="ORF">VP06_17330</name>
</gene>
<feature type="active site" evidence="1">
    <location>
        <position position="105"/>
    </location>
</feature>
<evidence type="ECO:0000313" key="3">
    <source>
        <dbReference type="EMBL" id="KMO32672.1"/>
    </source>
</evidence>
<dbReference type="EMBL" id="LABX01000132">
    <property type="protein sequence ID" value="KMO32672.1"/>
    <property type="molecule type" value="Genomic_DNA"/>
</dbReference>